<evidence type="ECO:0000313" key="6">
    <source>
        <dbReference type="EMBL" id="PBC33229.1"/>
    </source>
</evidence>
<dbReference type="Pfam" id="PF04912">
    <property type="entry name" value="Dynamitin"/>
    <property type="match status" value="1"/>
</dbReference>
<gene>
    <name evidence="6" type="ORF">APICC_00080</name>
</gene>
<organism evidence="6 7">
    <name type="scientific">Apis cerana cerana</name>
    <name type="common">Oriental honeybee</name>
    <dbReference type="NCBI Taxonomy" id="94128"/>
    <lineage>
        <taxon>Eukaryota</taxon>
        <taxon>Metazoa</taxon>
        <taxon>Ecdysozoa</taxon>
        <taxon>Arthropoda</taxon>
        <taxon>Hexapoda</taxon>
        <taxon>Insecta</taxon>
        <taxon>Pterygota</taxon>
        <taxon>Neoptera</taxon>
        <taxon>Endopterygota</taxon>
        <taxon>Hymenoptera</taxon>
        <taxon>Apocrita</taxon>
        <taxon>Aculeata</taxon>
        <taxon>Apoidea</taxon>
        <taxon>Anthophila</taxon>
        <taxon>Apidae</taxon>
        <taxon>Apis</taxon>
    </lineage>
</organism>
<evidence type="ECO:0000256" key="2">
    <source>
        <dbReference type="ARBA" id="ARBA00006176"/>
    </source>
</evidence>
<evidence type="ECO:0000256" key="4">
    <source>
        <dbReference type="ARBA" id="ARBA00023017"/>
    </source>
</evidence>
<comment type="subcellular location">
    <subcellularLocation>
        <location evidence="1">Cytoplasm</location>
    </subcellularLocation>
</comment>
<keyword evidence="5" id="KW-0175">Coiled coil</keyword>
<dbReference type="GO" id="GO:0005869">
    <property type="term" value="C:dynactin complex"/>
    <property type="evidence" value="ECO:0007669"/>
    <property type="project" value="InterPro"/>
</dbReference>
<feature type="coiled-coil region" evidence="5">
    <location>
        <begin position="93"/>
        <end position="149"/>
    </location>
</feature>
<evidence type="ECO:0000256" key="5">
    <source>
        <dbReference type="SAM" id="Coils"/>
    </source>
</evidence>
<keyword evidence="3" id="KW-0963">Cytoplasm</keyword>
<keyword evidence="7" id="KW-1185">Reference proteome</keyword>
<dbReference type="GO" id="GO:0005737">
    <property type="term" value="C:cytoplasm"/>
    <property type="evidence" value="ECO:0007669"/>
    <property type="project" value="UniProtKB-SubCell"/>
</dbReference>
<dbReference type="PANTHER" id="PTHR15346">
    <property type="entry name" value="DYNACTIN SUBUNIT"/>
    <property type="match status" value="1"/>
</dbReference>
<evidence type="ECO:0000313" key="7">
    <source>
        <dbReference type="Proteomes" id="UP000242457"/>
    </source>
</evidence>
<dbReference type="AlphaFoldDB" id="A0A2A3EQ21"/>
<dbReference type="STRING" id="94128.A0A2A3EQ21"/>
<comment type="similarity">
    <text evidence="2">Belongs to the dynactin subunit 2 family.</text>
</comment>
<evidence type="ECO:0000256" key="3">
    <source>
        <dbReference type="ARBA" id="ARBA00022490"/>
    </source>
</evidence>
<dbReference type="InterPro" id="IPR028133">
    <property type="entry name" value="Dynamitin"/>
</dbReference>
<dbReference type="GO" id="GO:0030286">
    <property type="term" value="C:dynein complex"/>
    <property type="evidence" value="ECO:0007669"/>
    <property type="project" value="UniProtKB-KW"/>
</dbReference>
<dbReference type="Proteomes" id="UP000242457">
    <property type="component" value="Unassembled WGS sequence"/>
</dbReference>
<dbReference type="OrthoDB" id="4977at2759"/>
<dbReference type="GO" id="GO:0007017">
    <property type="term" value="P:microtubule-based process"/>
    <property type="evidence" value="ECO:0007669"/>
    <property type="project" value="InterPro"/>
</dbReference>
<dbReference type="EMBL" id="KZ288204">
    <property type="protein sequence ID" value="PBC33229.1"/>
    <property type="molecule type" value="Genomic_DNA"/>
</dbReference>
<sequence length="405" mass="46003">MADPKYADLPGIAYDQVDVYETTDLPESEQFQLYPEDETDSIEKLHISATEAFNKFKNKHVISKGVDFSDRVSLKPRTGYKFGDWELPGEGEKETLIQKYQRLQCEIKELYEEVNDLKEKMGEDEVKSVAGVISQVQLLEKQLDSLKLEECLGADLVATLSDPQGTRMKQLISQIEAFKQTSILTSDTDSKVQNIKDDKTNKTEPGVLKYQMMYLPEKARMQEAARIALLEQRLCNLESIIGTTSDKLSKFSQNLKSQGVMEALQELGAKAALLDTYQLDIIESRLATLIHRMDNIAQKKTALTLDSEQEQKISEMYDIMKQTETMSQILPQTVNRMLALNTIHQQAATFNKSLTRLEELQSQITSDLESNKSLLKGVQESFASNLEIIKNNIESLDERIKKLNK</sequence>
<evidence type="ECO:0000256" key="1">
    <source>
        <dbReference type="ARBA" id="ARBA00004496"/>
    </source>
</evidence>
<name>A0A2A3EQ21_APICC</name>
<accession>A0A2A3EQ21</accession>
<proteinExistence type="inferred from homology"/>
<reference evidence="6 7" key="1">
    <citation type="submission" date="2014-07" db="EMBL/GenBank/DDBJ databases">
        <title>Genomic and transcriptomic analysis on Apis cerana provide comprehensive insights into honey bee biology.</title>
        <authorList>
            <person name="Diao Q."/>
            <person name="Sun L."/>
            <person name="Zheng H."/>
            <person name="Zheng H."/>
            <person name="Xu S."/>
            <person name="Wang S."/>
            <person name="Zeng Z."/>
            <person name="Hu F."/>
            <person name="Su S."/>
            <person name="Wu J."/>
        </authorList>
    </citation>
    <scope>NUCLEOTIDE SEQUENCE [LARGE SCALE GENOMIC DNA]</scope>
    <source>
        <tissue evidence="6">Pupae without intestine</tissue>
    </source>
</reference>
<protein>
    <submittedName>
        <fullName evidence="6">Dynactin subunit</fullName>
    </submittedName>
</protein>
<keyword evidence="4" id="KW-0243">Dynein</keyword>